<dbReference type="GeneID" id="300580734"/>
<reference evidence="1 2" key="1">
    <citation type="submission" date="2018-01" db="EMBL/GenBank/DDBJ databases">
        <title>Genome characterization of the sugarcane-associated fungus Trichoderma ghanense CCMA-1212 and their application in lignocelulose bioconversion.</title>
        <authorList>
            <person name="Steindorff A.S."/>
            <person name="Mendes T.D."/>
            <person name="Vilela E.S.D."/>
            <person name="Rodrigues D.S."/>
            <person name="Formighieri E.F."/>
            <person name="Melo I.S."/>
            <person name="Favaro L.C.L."/>
        </authorList>
    </citation>
    <scope>NUCLEOTIDE SEQUENCE [LARGE SCALE GENOMIC DNA]</scope>
    <source>
        <strain evidence="1 2">CCMA-1212</strain>
    </source>
</reference>
<keyword evidence="2" id="KW-1185">Reference proteome</keyword>
<proteinExistence type="predicted"/>
<comment type="caution">
    <text evidence="1">The sequence shown here is derived from an EMBL/GenBank/DDBJ whole genome shotgun (WGS) entry which is preliminary data.</text>
</comment>
<name>A0ABY2GT78_9HYPO</name>
<sequence>MYSLRDNVSDVKVVRRAMSLFFRNKSSYSLPQVLIPSPGWRQHQRFIMVDSVTLPCRIMVIDQEKVHLQKSSANASSRPQFESANVCRYNTMLAFRDDPNLFRQHGQLVHHFIQPAKKTTYISDLVGLHIKGGNMETGEDTKGAIVRTPQMLSIHRRRRHRRLSDGHHDACVRHVQSFEAQQKAQNETDGATYEDQPNLPDQCYMQEALRWLTVAPGKSSLQE</sequence>
<dbReference type="EMBL" id="PPTA01000016">
    <property type="protein sequence ID" value="TFA98995.1"/>
    <property type="molecule type" value="Genomic_DNA"/>
</dbReference>
<accession>A0ABY2GT78</accession>
<dbReference type="RefSeq" id="XP_073555197.1">
    <property type="nucleotide sequence ID" value="XM_073706284.1"/>
</dbReference>
<evidence type="ECO:0000313" key="1">
    <source>
        <dbReference type="EMBL" id="TFA98995.1"/>
    </source>
</evidence>
<evidence type="ECO:0000313" key="2">
    <source>
        <dbReference type="Proteomes" id="UP001642720"/>
    </source>
</evidence>
<organism evidence="1 2">
    <name type="scientific">Trichoderma ghanense</name>
    <dbReference type="NCBI Taxonomy" id="65468"/>
    <lineage>
        <taxon>Eukaryota</taxon>
        <taxon>Fungi</taxon>
        <taxon>Dikarya</taxon>
        <taxon>Ascomycota</taxon>
        <taxon>Pezizomycotina</taxon>
        <taxon>Sordariomycetes</taxon>
        <taxon>Hypocreomycetidae</taxon>
        <taxon>Hypocreales</taxon>
        <taxon>Hypocreaceae</taxon>
        <taxon>Trichoderma</taxon>
    </lineage>
</organism>
<protein>
    <submittedName>
        <fullName evidence="1">Uncharacterized protein</fullName>
    </submittedName>
</protein>
<dbReference type="Proteomes" id="UP001642720">
    <property type="component" value="Unassembled WGS sequence"/>
</dbReference>
<gene>
    <name evidence="1" type="ORF">CCMA1212_009190</name>
</gene>